<evidence type="ECO:0000256" key="2">
    <source>
        <dbReference type="ARBA" id="ARBA00005384"/>
    </source>
</evidence>
<feature type="domain" description="HTH gntR-type" evidence="8">
    <location>
        <begin position="1"/>
        <end position="69"/>
    </location>
</feature>
<dbReference type="Pfam" id="PF00155">
    <property type="entry name" value="Aminotran_1_2"/>
    <property type="match status" value="1"/>
</dbReference>
<evidence type="ECO:0000256" key="3">
    <source>
        <dbReference type="ARBA" id="ARBA00022576"/>
    </source>
</evidence>
<name>A0A9X2N058_9BACL</name>
<dbReference type="InterPro" id="IPR004839">
    <property type="entry name" value="Aminotransferase_I/II_large"/>
</dbReference>
<keyword evidence="3 9" id="KW-0808">Transferase</keyword>
<dbReference type="InterPro" id="IPR015424">
    <property type="entry name" value="PyrdxlP-dep_Trfase"/>
</dbReference>
<dbReference type="Gene3D" id="1.10.10.10">
    <property type="entry name" value="Winged helix-like DNA-binding domain superfamily/Winged helix DNA-binding domain"/>
    <property type="match status" value="1"/>
</dbReference>
<accession>A0A9X2N058</accession>
<dbReference type="AlphaFoldDB" id="A0A9X2N058"/>
<evidence type="ECO:0000256" key="7">
    <source>
        <dbReference type="ARBA" id="ARBA00023163"/>
    </source>
</evidence>
<protein>
    <submittedName>
        <fullName evidence="9">PLP-dependent aminotransferase family protein</fullName>
    </submittedName>
</protein>
<organism evidence="9 10">
    <name type="scientific">Paenibacillus soyae</name>
    <dbReference type="NCBI Taxonomy" id="2969249"/>
    <lineage>
        <taxon>Bacteria</taxon>
        <taxon>Bacillati</taxon>
        <taxon>Bacillota</taxon>
        <taxon>Bacilli</taxon>
        <taxon>Bacillales</taxon>
        <taxon>Paenibacillaceae</taxon>
        <taxon>Paenibacillus</taxon>
    </lineage>
</organism>
<keyword evidence="6" id="KW-0238">DNA-binding</keyword>
<proteinExistence type="inferred from homology"/>
<evidence type="ECO:0000256" key="4">
    <source>
        <dbReference type="ARBA" id="ARBA00022898"/>
    </source>
</evidence>
<keyword evidence="3 9" id="KW-0032">Aminotransferase</keyword>
<dbReference type="SMART" id="SM00345">
    <property type="entry name" value="HTH_GNTR"/>
    <property type="match status" value="1"/>
</dbReference>
<dbReference type="GO" id="GO:0030170">
    <property type="term" value="F:pyridoxal phosphate binding"/>
    <property type="evidence" value="ECO:0007669"/>
    <property type="project" value="InterPro"/>
</dbReference>
<dbReference type="Pfam" id="PF00392">
    <property type="entry name" value="GntR"/>
    <property type="match status" value="1"/>
</dbReference>
<dbReference type="GO" id="GO:0003677">
    <property type="term" value="F:DNA binding"/>
    <property type="evidence" value="ECO:0007669"/>
    <property type="project" value="UniProtKB-KW"/>
</dbReference>
<dbReference type="CDD" id="cd00609">
    <property type="entry name" value="AAT_like"/>
    <property type="match status" value="1"/>
</dbReference>
<keyword evidence="4" id="KW-0663">Pyridoxal phosphate</keyword>
<sequence>MKKYEDIVHDIEQKLMNEPFASGQKLPSVRAAALHYGCSVSTVTRAYAELENRHLIYSIAQSGYYAVGKSRDASGSFENRIIDFASVSPDPGVFPFADFRHCLNRALDTYQHELFTCGDSLGLRTLRRQLVSHLANDQVFANEERIIVTPGANRALEILAKMPFPSGSSVVLVEQPSYDLYLRFLEAENIPVRGIARTTAGIDLEELEKAFKHGGIKFFYTMPRYHSPLGASYSVNQRKAIAQLASRYGVYIVEDDYMADLGDEPGAYPLYAYNETSHVAYVKSFSKIIFPGLRIGAVVLPEKLMQPFSEYKRYADTSQLSQAALEMYMRNGMYDRHKRKISSQYAERLHVLHTALHMHGTEGMMGAADVRTGVYLPLPLPRTVNLERLTDRLAAKGIQVVSGKSFYLSTWLEREKFLRISVARARTVQIEEGVREIVREVRRELGSLT</sequence>
<dbReference type="InterPro" id="IPR000524">
    <property type="entry name" value="Tscrpt_reg_HTH_GntR"/>
</dbReference>
<dbReference type="EMBL" id="JANIPJ010000018">
    <property type="protein sequence ID" value="MCR2806652.1"/>
    <property type="molecule type" value="Genomic_DNA"/>
</dbReference>
<dbReference type="PANTHER" id="PTHR46577">
    <property type="entry name" value="HTH-TYPE TRANSCRIPTIONAL REGULATORY PROTEIN GABR"/>
    <property type="match status" value="1"/>
</dbReference>
<gene>
    <name evidence="9" type="ORF">NQZ67_22470</name>
</gene>
<dbReference type="PANTHER" id="PTHR46577:SF1">
    <property type="entry name" value="HTH-TYPE TRANSCRIPTIONAL REGULATORY PROTEIN GABR"/>
    <property type="match status" value="1"/>
</dbReference>
<dbReference type="GO" id="GO:0003700">
    <property type="term" value="F:DNA-binding transcription factor activity"/>
    <property type="evidence" value="ECO:0007669"/>
    <property type="project" value="InterPro"/>
</dbReference>
<dbReference type="InterPro" id="IPR036390">
    <property type="entry name" value="WH_DNA-bd_sf"/>
</dbReference>
<keyword evidence="5" id="KW-0805">Transcription regulation</keyword>
<evidence type="ECO:0000313" key="10">
    <source>
        <dbReference type="Proteomes" id="UP001141950"/>
    </source>
</evidence>
<comment type="cofactor">
    <cofactor evidence="1">
        <name>pyridoxal 5'-phosphate</name>
        <dbReference type="ChEBI" id="CHEBI:597326"/>
    </cofactor>
</comment>
<dbReference type="GO" id="GO:0008483">
    <property type="term" value="F:transaminase activity"/>
    <property type="evidence" value="ECO:0007669"/>
    <property type="project" value="UniProtKB-KW"/>
</dbReference>
<evidence type="ECO:0000259" key="8">
    <source>
        <dbReference type="PROSITE" id="PS50949"/>
    </source>
</evidence>
<keyword evidence="7" id="KW-0804">Transcription</keyword>
<dbReference type="InterPro" id="IPR036388">
    <property type="entry name" value="WH-like_DNA-bd_sf"/>
</dbReference>
<evidence type="ECO:0000256" key="6">
    <source>
        <dbReference type="ARBA" id="ARBA00023125"/>
    </source>
</evidence>
<dbReference type="SUPFAM" id="SSF46785">
    <property type="entry name" value="Winged helix' DNA-binding domain"/>
    <property type="match status" value="1"/>
</dbReference>
<dbReference type="RefSeq" id="WP_257450306.1">
    <property type="nucleotide sequence ID" value="NZ_JANIPJ010000018.1"/>
</dbReference>
<comment type="similarity">
    <text evidence="2">In the C-terminal section; belongs to the class-I pyridoxal-phosphate-dependent aminotransferase family.</text>
</comment>
<reference evidence="9" key="1">
    <citation type="submission" date="2022-08" db="EMBL/GenBank/DDBJ databases">
        <title>The genomic sequence of strain Paenibacillus sp. SCIV0701.</title>
        <authorList>
            <person name="Zhao H."/>
        </authorList>
    </citation>
    <scope>NUCLEOTIDE SEQUENCE</scope>
    <source>
        <strain evidence="9">SCIV0701</strain>
    </source>
</reference>
<dbReference type="CDD" id="cd07377">
    <property type="entry name" value="WHTH_GntR"/>
    <property type="match status" value="1"/>
</dbReference>
<comment type="caution">
    <text evidence="9">The sequence shown here is derived from an EMBL/GenBank/DDBJ whole genome shotgun (WGS) entry which is preliminary data.</text>
</comment>
<dbReference type="PROSITE" id="PS50949">
    <property type="entry name" value="HTH_GNTR"/>
    <property type="match status" value="1"/>
</dbReference>
<keyword evidence="10" id="KW-1185">Reference proteome</keyword>
<dbReference type="InterPro" id="IPR051446">
    <property type="entry name" value="HTH_trans_reg/aminotransferase"/>
</dbReference>
<evidence type="ECO:0000313" key="9">
    <source>
        <dbReference type="EMBL" id="MCR2806652.1"/>
    </source>
</evidence>
<dbReference type="Gene3D" id="3.40.640.10">
    <property type="entry name" value="Type I PLP-dependent aspartate aminotransferase-like (Major domain)"/>
    <property type="match status" value="1"/>
</dbReference>
<dbReference type="Proteomes" id="UP001141950">
    <property type="component" value="Unassembled WGS sequence"/>
</dbReference>
<evidence type="ECO:0000256" key="1">
    <source>
        <dbReference type="ARBA" id="ARBA00001933"/>
    </source>
</evidence>
<dbReference type="SUPFAM" id="SSF53383">
    <property type="entry name" value="PLP-dependent transferases"/>
    <property type="match status" value="1"/>
</dbReference>
<evidence type="ECO:0000256" key="5">
    <source>
        <dbReference type="ARBA" id="ARBA00023015"/>
    </source>
</evidence>
<dbReference type="InterPro" id="IPR015421">
    <property type="entry name" value="PyrdxlP-dep_Trfase_major"/>
</dbReference>